<comment type="caution">
    <text evidence="25">The sequence shown here is derived from an EMBL/GenBank/DDBJ whole genome shotgun (WGS) entry which is preliminary data.</text>
</comment>
<dbReference type="GO" id="GO:0003887">
    <property type="term" value="F:DNA-directed DNA polymerase activity"/>
    <property type="evidence" value="ECO:0007669"/>
    <property type="project" value="UniProtKB-KW"/>
</dbReference>
<name>A0A1F4Q3G7_UNCSA</name>
<dbReference type="AlphaFoldDB" id="A0A1F4Q3G7"/>
<dbReference type="SMART" id="SM00483">
    <property type="entry name" value="POLXc"/>
    <property type="match status" value="1"/>
</dbReference>
<keyword evidence="12" id="KW-0832">Ubl conjugation</keyword>
<dbReference type="GO" id="GO:0003677">
    <property type="term" value="F:DNA binding"/>
    <property type="evidence" value="ECO:0007669"/>
    <property type="project" value="InterPro"/>
</dbReference>
<dbReference type="Pfam" id="PF14520">
    <property type="entry name" value="HHH_5"/>
    <property type="match status" value="1"/>
</dbReference>
<dbReference type="InterPro" id="IPR027421">
    <property type="entry name" value="DNA_pol_lamdba_lyase_dom_sf"/>
</dbReference>
<evidence type="ECO:0000256" key="1">
    <source>
        <dbReference type="ARBA" id="ARBA00001946"/>
    </source>
</evidence>
<dbReference type="PANTHER" id="PTHR36928">
    <property type="entry name" value="PHOSPHATASE YCDX-RELATED"/>
    <property type="match status" value="1"/>
</dbReference>
<dbReference type="InterPro" id="IPR029398">
    <property type="entry name" value="PolB_thumb"/>
</dbReference>
<dbReference type="InterPro" id="IPR050243">
    <property type="entry name" value="PHP_phosphatase"/>
</dbReference>
<dbReference type="SUPFAM" id="SSF47781">
    <property type="entry name" value="RuvA domain 2-like"/>
    <property type="match status" value="1"/>
</dbReference>
<dbReference type="GO" id="GO:0140078">
    <property type="term" value="F:class I DNA-(apurinic or apyrimidinic site) endonuclease activity"/>
    <property type="evidence" value="ECO:0007669"/>
    <property type="project" value="UniProtKB-EC"/>
</dbReference>
<dbReference type="InterPro" id="IPR016195">
    <property type="entry name" value="Pol/histidinol_Pase-like"/>
</dbReference>
<dbReference type="InterPro" id="IPR028207">
    <property type="entry name" value="DNA_pol_B_palm_palm"/>
</dbReference>
<dbReference type="Gene3D" id="3.30.210.10">
    <property type="entry name" value="DNA polymerase, thumb domain"/>
    <property type="match status" value="1"/>
</dbReference>
<comment type="catalytic activity">
    <reaction evidence="19">
        <text>a 5'-end 2'-deoxyribose-2'-deoxyribonucleotide-DNA = (2E,4S)-4-hydroxypenten-2-al-5-phosphate + a 5'-end 5'-phospho-2'-deoxyribonucleoside-DNA + H(+)</text>
        <dbReference type="Rhea" id="RHEA:76255"/>
        <dbReference type="Rhea" id="RHEA-COMP:13180"/>
        <dbReference type="Rhea" id="RHEA-COMP:18657"/>
        <dbReference type="ChEBI" id="CHEBI:15378"/>
        <dbReference type="ChEBI" id="CHEBI:136412"/>
        <dbReference type="ChEBI" id="CHEBI:195194"/>
        <dbReference type="ChEBI" id="CHEBI:195195"/>
    </reaction>
</comment>
<dbReference type="Gene3D" id="1.10.150.20">
    <property type="entry name" value="5' to 3' exonuclease, C-terminal subdomain"/>
    <property type="match status" value="1"/>
</dbReference>
<feature type="domain" description="DNA-directed DNA polymerase X" evidence="24">
    <location>
        <begin position="1"/>
        <end position="316"/>
    </location>
</feature>
<dbReference type="CDD" id="cd00141">
    <property type="entry name" value="NT_POLXc"/>
    <property type="match status" value="1"/>
</dbReference>
<evidence type="ECO:0000256" key="12">
    <source>
        <dbReference type="ARBA" id="ARBA00022843"/>
    </source>
</evidence>
<dbReference type="SUPFAM" id="SSF89550">
    <property type="entry name" value="PHP domain-like"/>
    <property type="match status" value="1"/>
</dbReference>
<evidence type="ECO:0000256" key="8">
    <source>
        <dbReference type="ARBA" id="ARBA00022679"/>
    </source>
</evidence>
<keyword evidence="6" id="KW-0488">Methylation</keyword>
<dbReference type="InterPro" id="IPR047967">
    <property type="entry name" value="PolX_PHP"/>
</dbReference>
<dbReference type="InterPro" id="IPR010994">
    <property type="entry name" value="RuvA_2-like"/>
</dbReference>
<evidence type="ECO:0000256" key="4">
    <source>
        <dbReference type="ARBA" id="ARBA00012720"/>
    </source>
</evidence>
<keyword evidence="15" id="KW-0234">DNA repair</keyword>
<comment type="catalytic activity">
    <reaction evidence="21">
        <text>DNA(n) + a 2'-deoxyribonucleoside 5'-triphosphate = DNA(n+1) + diphosphate</text>
        <dbReference type="Rhea" id="RHEA:22508"/>
        <dbReference type="Rhea" id="RHEA-COMP:17339"/>
        <dbReference type="Rhea" id="RHEA-COMP:17340"/>
        <dbReference type="ChEBI" id="CHEBI:33019"/>
        <dbReference type="ChEBI" id="CHEBI:61560"/>
        <dbReference type="ChEBI" id="CHEBI:173112"/>
        <dbReference type="EC" id="2.7.7.7"/>
    </reaction>
</comment>
<dbReference type="InterPro" id="IPR003141">
    <property type="entry name" value="Pol/His_phosphatase_N"/>
</dbReference>
<comment type="subcellular location">
    <subcellularLocation>
        <location evidence="2">Cytoplasm</location>
    </subcellularLocation>
</comment>
<organism evidence="25 26">
    <name type="scientific">candidate division WOR-1 bacterium RIFCSPHIGHO2_01_FULL_53_15</name>
    <dbReference type="NCBI Taxonomy" id="1802564"/>
    <lineage>
        <taxon>Bacteria</taxon>
        <taxon>Bacillati</taxon>
        <taxon>Saganbacteria</taxon>
    </lineage>
</organism>
<dbReference type="GO" id="GO:0008270">
    <property type="term" value="F:zinc ion binding"/>
    <property type="evidence" value="ECO:0007669"/>
    <property type="project" value="TreeGrafter"/>
</dbReference>
<dbReference type="Gene3D" id="3.30.460.10">
    <property type="entry name" value="Beta Polymerase, domain 2"/>
    <property type="match status" value="1"/>
</dbReference>
<keyword evidence="8" id="KW-0808">Transferase</keyword>
<keyword evidence="7" id="KW-0237">DNA synthesis</keyword>
<dbReference type="InterPro" id="IPR037160">
    <property type="entry name" value="DNA_Pol_thumb_sf"/>
</dbReference>
<evidence type="ECO:0000256" key="7">
    <source>
        <dbReference type="ARBA" id="ARBA00022634"/>
    </source>
</evidence>
<dbReference type="InterPro" id="IPR003583">
    <property type="entry name" value="Hlx-hairpin-Hlx_DNA-bd_motif"/>
</dbReference>
<dbReference type="EC" id="2.7.7.7" evidence="3"/>
<evidence type="ECO:0000313" key="26">
    <source>
        <dbReference type="Proteomes" id="UP000178724"/>
    </source>
</evidence>
<feature type="domain" description="Helix-hairpin-helix DNA-binding motif class 1" evidence="22">
    <location>
        <begin position="54"/>
        <end position="73"/>
    </location>
</feature>
<feature type="domain" description="Polymerase/histidinol phosphatase N-terminal" evidence="23">
    <location>
        <begin position="340"/>
        <end position="419"/>
    </location>
</feature>
<dbReference type="SMART" id="SM00481">
    <property type="entry name" value="POLIIIAc"/>
    <property type="match status" value="1"/>
</dbReference>
<dbReference type="SUPFAM" id="SSF47802">
    <property type="entry name" value="DNA polymerase beta, N-terminal domain-like"/>
    <property type="match status" value="1"/>
</dbReference>
<evidence type="ECO:0000256" key="13">
    <source>
        <dbReference type="ARBA" id="ARBA00022932"/>
    </source>
</evidence>
<evidence type="ECO:0000259" key="24">
    <source>
        <dbReference type="SMART" id="SM00483"/>
    </source>
</evidence>
<dbReference type="PIRSF" id="PIRSF005047">
    <property type="entry name" value="UCP005047_YshC"/>
    <property type="match status" value="1"/>
</dbReference>
<dbReference type="Proteomes" id="UP000178724">
    <property type="component" value="Unassembled WGS sequence"/>
</dbReference>
<evidence type="ECO:0000259" key="22">
    <source>
        <dbReference type="SMART" id="SM00278"/>
    </source>
</evidence>
<keyword evidence="13" id="KW-0239">DNA-directed DNA polymerase</keyword>
<evidence type="ECO:0000259" key="23">
    <source>
        <dbReference type="SMART" id="SM00481"/>
    </source>
</evidence>
<accession>A0A1F4Q3G7</accession>
<evidence type="ECO:0000256" key="10">
    <source>
        <dbReference type="ARBA" id="ARBA00022705"/>
    </source>
</evidence>
<dbReference type="InterPro" id="IPR043519">
    <property type="entry name" value="NT_sf"/>
</dbReference>
<comment type="catalytic activity">
    <reaction evidence="18">
        <text>2'-deoxyribonucleotide-(2'-deoxyribose 5'-phosphate)-2'-deoxyribonucleotide-DNA = a 3'-end 2'-deoxyribonucleotide-(2,3-dehydro-2,3-deoxyribose 5'-phosphate)-DNA + a 5'-end 5'-phospho-2'-deoxyribonucleoside-DNA + H(+)</text>
        <dbReference type="Rhea" id="RHEA:66592"/>
        <dbReference type="Rhea" id="RHEA-COMP:13180"/>
        <dbReference type="Rhea" id="RHEA-COMP:16897"/>
        <dbReference type="Rhea" id="RHEA-COMP:17067"/>
        <dbReference type="ChEBI" id="CHEBI:15378"/>
        <dbReference type="ChEBI" id="CHEBI:136412"/>
        <dbReference type="ChEBI" id="CHEBI:157695"/>
        <dbReference type="ChEBI" id="CHEBI:167181"/>
        <dbReference type="EC" id="4.2.99.18"/>
    </reaction>
</comment>
<gene>
    <name evidence="25" type="ORF">A2625_05635</name>
</gene>
<evidence type="ECO:0000256" key="17">
    <source>
        <dbReference type="ARBA" id="ARBA00035726"/>
    </source>
</evidence>
<dbReference type="SMART" id="SM00278">
    <property type="entry name" value="HhH1"/>
    <property type="match status" value="3"/>
</dbReference>
<feature type="domain" description="Helix-hairpin-helix DNA-binding motif class 1" evidence="22">
    <location>
        <begin position="94"/>
        <end position="113"/>
    </location>
</feature>
<dbReference type="Pfam" id="PF14716">
    <property type="entry name" value="HHH_8"/>
    <property type="match status" value="1"/>
</dbReference>
<dbReference type="GO" id="GO:0005829">
    <property type="term" value="C:cytosol"/>
    <property type="evidence" value="ECO:0007669"/>
    <property type="project" value="TreeGrafter"/>
</dbReference>
<dbReference type="InterPro" id="IPR010996">
    <property type="entry name" value="HHH_MUS81"/>
</dbReference>
<dbReference type="Pfam" id="PF14791">
    <property type="entry name" value="DNA_pol_B_thumb"/>
    <property type="match status" value="1"/>
</dbReference>
<dbReference type="PANTHER" id="PTHR36928:SF1">
    <property type="entry name" value="PHOSPHATASE YCDX-RELATED"/>
    <property type="match status" value="1"/>
</dbReference>
<evidence type="ECO:0000256" key="2">
    <source>
        <dbReference type="ARBA" id="ARBA00004496"/>
    </source>
</evidence>
<dbReference type="Pfam" id="PF14792">
    <property type="entry name" value="DNA_pol_B_palm"/>
    <property type="match status" value="1"/>
</dbReference>
<protein>
    <recommendedName>
        <fullName evidence="5">DNA polymerase beta</fullName>
        <ecNumber evidence="3">2.7.7.7</ecNumber>
        <ecNumber evidence="4">4.2.99.18</ecNumber>
    </recommendedName>
    <alternativeName>
        <fullName evidence="16">5'-deoxyribose-phosphate lyase</fullName>
    </alternativeName>
    <alternativeName>
        <fullName evidence="17">AP lyase</fullName>
    </alternativeName>
</protein>
<dbReference type="GO" id="GO:0006281">
    <property type="term" value="P:DNA repair"/>
    <property type="evidence" value="ECO:0007669"/>
    <property type="project" value="UniProtKB-KW"/>
</dbReference>
<reference evidence="25 26" key="1">
    <citation type="journal article" date="2016" name="Nat. Commun.">
        <title>Thousands of microbial genomes shed light on interconnected biogeochemical processes in an aquifer system.</title>
        <authorList>
            <person name="Anantharaman K."/>
            <person name="Brown C.T."/>
            <person name="Hug L.A."/>
            <person name="Sharon I."/>
            <person name="Castelle C.J."/>
            <person name="Probst A.J."/>
            <person name="Thomas B.C."/>
            <person name="Singh A."/>
            <person name="Wilkins M.J."/>
            <person name="Karaoz U."/>
            <person name="Brodie E.L."/>
            <person name="Williams K.H."/>
            <person name="Hubbard S.S."/>
            <person name="Banfield J.F."/>
        </authorList>
    </citation>
    <scope>NUCLEOTIDE SEQUENCE [LARGE SCALE GENOMIC DNA]</scope>
</reference>
<evidence type="ECO:0000256" key="14">
    <source>
        <dbReference type="ARBA" id="ARBA00023053"/>
    </source>
</evidence>
<proteinExistence type="predicted"/>
<evidence type="ECO:0000256" key="18">
    <source>
        <dbReference type="ARBA" id="ARBA00044632"/>
    </source>
</evidence>
<evidence type="ECO:0000256" key="15">
    <source>
        <dbReference type="ARBA" id="ARBA00023204"/>
    </source>
</evidence>
<dbReference type="Gene3D" id="3.20.20.140">
    <property type="entry name" value="Metal-dependent hydrolases"/>
    <property type="match status" value="1"/>
</dbReference>
<dbReference type="SUPFAM" id="SSF81301">
    <property type="entry name" value="Nucleotidyltransferase"/>
    <property type="match status" value="1"/>
</dbReference>
<dbReference type="InterPro" id="IPR004013">
    <property type="entry name" value="PHP_dom"/>
</dbReference>
<dbReference type="EC" id="4.2.99.18" evidence="4"/>
<dbReference type="CDD" id="cd07436">
    <property type="entry name" value="PHP_PolX"/>
    <property type="match status" value="1"/>
</dbReference>
<sequence>MENSEFAKIFWNIAELLELKSGNPFKIRAYQKAAQNIENLSDSLAGLYKKGGRKALKELPGIGQAIADHIEELIKTGKIKKYESLVRQFPKGFIEMMQVPGIGPKTAFLLKKKLKIDSLAKLRRASAKGLLKGLPGFKEKKIENVKKGLALKARVKGRFLLSEADQYATAIVFELNKLKEIDQILPAGSYRRGQETVGDIDILVTSKKPEAVMDAFTKLPQVERTTAKGPTRSSVILRNGMQADIRVLPPENFGAAAHYFTGSKQHNILIREMAVKRGLKISEYGVMRGNKRLAGKTEAEIFQAVGLPFIPPELRQGTNEIELAKEGKLPRLIELADIRGDLHAHSNRSDGGNSIEEMAAAAEELGYEYLAMTDHSVSTRVAGGQTEKKLLKELADIDSINSRLKGIRILKGAEVDILPDGSLDFPDEILKQLDVVTASVHSNFKMPREKMTRRIIKALQNRYVNVLSHPTGRLISKREPYDVDIERVIKAARETGTYLEVNSYPDRLDLSDIHCRRAKAEGVLLSINTDAHAALQLRLMKYGIMTARRGWVEKNDVINTRPLAKLLKLLYAKR</sequence>
<dbReference type="InterPro" id="IPR002008">
    <property type="entry name" value="DNA_pol_X_beta-like"/>
</dbReference>
<keyword evidence="10" id="KW-0235">DNA replication</keyword>
<dbReference type="GO" id="GO:0042578">
    <property type="term" value="F:phosphoric ester hydrolase activity"/>
    <property type="evidence" value="ECO:0007669"/>
    <property type="project" value="TreeGrafter"/>
</dbReference>
<dbReference type="FunFam" id="3.20.20.140:FF:000047">
    <property type="entry name" value="PHP domain-containing protein"/>
    <property type="match status" value="1"/>
</dbReference>
<dbReference type="NCBIfam" id="NF006375">
    <property type="entry name" value="PRK08609.1"/>
    <property type="match status" value="1"/>
</dbReference>
<dbReference type="EMBL" id="METM01000011">
    <property type="protein sequence ID" value="OGB90386.1"/>
    <property type="molecule type" value="Genomic_DNA"/>
</dbReference>
<dbReference type="InterPro" id="IPR002054">
    <property type="entry name" value="DNA-dir_DNA_pol_X"/>
</dbReference>
<dbReference type="NCBIfam" id="NF005928">
    <property type="entry name" value="PRK07945.1"/>
    <property type="match status" value="1"/>
</dbReference>
<evidence type="ECO:0000256" key="16">
    <source>
        <dbReference type="ARBA" id="ARBA00035717"/>
    </source>
</evidence>
<comment type="function">
    <text evidence="20">Repair polymerase that plays a key role in base-excision repair. During this process, the damaged base is excised by specific DNA glycosylases, the DNA backbone is nicked at the abasic site by an apurinic/apyrimidic (AP) endonuclease, and POLB removes 5'-deoxyribose-phosphate from the preincised AP site acting as a 5'-deoxyribose-phosphate lyase (5'-dRP lyase); through its DNA polymerase activity, it adds one nucleotide to the 3' end of the arising single-nucleotide gap. Conducts 'gap-filling' DNA synthesis in a stepwise distributive fashion rather than in a processive fashion as for other DNA polymerases. It is also able to cleave sugar-phosphate bonds 3' to an intact AP site, acting as an AP lyase.</text>
</comment>
<keyword evidence="14" id="KW-0915">Sodium</keyword>
<evidence type="ECO:0000256" key="5">
    <source>
        <dbReference type="ARBA" id="ARBA00020020"/>
    </source>
</evidence>
<dbReference type="Gene3D" id="1.10.150.110">
    <property type="entry name" value="DNA polymerase beta, N-terminal domain-like"/>
    <property type="match status" value="1"/>
</dbReference>
<keyword evidence="11" id="KW-0227">DNA damage</keyword>
<comment type="cofactor">
    <cofactor evidence="1">
        <name>Mg(2+)</name>
        <dbReference type="ChEBI" id="CHEBI:18420"/>
    </cofactor>
</comment>
<evidence type="ECO:0000256" key="20">
    <source>
        <dbReference type="ARBA" id="ARBA00045548"/>
    </source>
</evidence>
<evidence type="ECO:0000256" key="9">
    <source>
        <dbReference type="ARBA" id="ARBA00022695"/>
    </source>
</evidence>
<dbReference type="PRINTS" id="PR00870">
    <property type="entry name" value="DNAPOLXBETA"/>
</dbReference>
<evidence type="ECO:0000256" key="3">
    <source>
        <dbReference type="ARBA" id="ARBA00012417"/>
    </source>
</evidence>
<evidence type="ECO:0000313" key="25">
    <source>
        <dbReference type="EMBL" id="OGB90386.1"/>
    </source>
</evidence>
<evidence type="ECO:0000256" key="6">
    <source>
        <dbReference type="ARBA" id="ARBA00022481"/>
    </source>
</evidence>
<keyword evidence="9" id="KW-0548">Nucleotidyltransferase</keyword>
<feature type="domain" description="Helix-hairpin-helix DNA-binding motif class 1" evidence="22">
    <location>
        <begin position="129"/>
        <end position="148"/>
    </location>
</feature>
<evidence type="ECO:0000256" key="21">
    <source>
        <dbReference type="ARBA" id="ARBA00049244"/>
    </source>
</evidence>
<dbReference type="InterPro" id="IPR022311">
    <property type="entry name" value="PolX-like"/>
</dbReference>
<dbReference type="Pfam" id="PF02811">
    <property type="entry name" value="PHP"/>
    <property type="match status" value="1"/>
</dbReference>
<evidence type="ECO:0000256" key="11">
    <source>
        <dbReference type="ARBA" id="ARBA00022763"/>
    </source>
</evidence>
<evidence type="ECO:0000256" key="19">
    <source>
        <dbReference type="ARBA" id="ARBA00044678"/>
    </source>
</evidence>